<name>A0ABP8PM28_9ACTN</name>
<comment type="caution">
    <text evidence="1">The sequence shown here is derived from an EMBL/GenBank/DDBJ whole genome shotgun (WGS) entry which is preliminary data.</text>
</comment>
<evidence type="ECO:0000313" key="1">
    <source>
        <dbReference type="EMBL" id="GAA4489596.1"/>
    </source>
</evidence>
<protein>
    <submittedName>
        <fullName evidence="1">Uncharacterized protein</fullName>
    </submittedName>
</protein>
<accession>A0ABP8PM28</accession>
<sequence length="138" mass="14486">MLDEGPVGVHRPGRVAGLVPNLREVVDDAEPARGLFDDSGGRQRLEVIGDAFFGKPGGIGELLDAHALAGVDMGQDAQTVADLERAAEAAADVAGANGSAPFFVAFPVEAETVTFFTPFCRTRVGRDRIRRVRGPAEG</sequence>
<organism evidence="1 2">
    <name type="scientific">Actinoallomurus oryzae</name>
    <dbReference type="NCBI Taxonomy" id="502180"/>
    <lineage>
        <taxon>Bacteria</taxon>
        <taxon>Bacillati</taxon>
        <taxon>Actinomycetota</taxon>
        <taxon>Actinomycetes</taxon>
        <taxon>Streptosporangiales</taxon>
        <taxon>Thermomonosporaceae</taxon>
        <taxon>Actinoallomurus</taxon>
    </lineage>
</organism>
<dbReference type="EMBL" id="BAABHF010000015">
    <property type="protein sequence ID" value="GAA4489596.1"/>
    <property type="molecule type" value="Genomic_DNA"/>
</dbReference>
<proteinExistence type="predicted"/>
<keyword evidence="2" id="KW-1185">Reference proteome</keyword>
<dbReference type="Proteomes" id="UP001500503">
    <property type="component" value="Unassembled WGS sequence"/>
</dbReference>
<reference evidence="2" key="1">
    <citation type="journal article" date="2019" name="Int. J. Syst. Evol. Microbiol.">
        <title>The Global Catalogue of Microorganisms (GCM) 10K type strain sequencing project: providing services to taxonomists for standard genome sequencing and annotation.</title>
        <authorList>
            <consortium name="The Broad Institute Genomics Platform"/>
            <consortium name="The Broad Institute Genome Sequencing Center for Infectious Disease"/>
            <person name="Wu L."/>
            <person name="Ma J."/>
        </authorList>
    </citation>
    <scope>NUCLEOTIDE SEQUENCE [LARGE SCALE GENOMIC DNA]</scope>
    <source>
        <strain evidence="2">JCM 17933</strain>
    </source>
</reference>
<dbReference type="RefSeq" id="WP_345460704.1">
    <property type="nucleotide sequence ID" value="NZ_BAABHF010000015.1"/>
</dbReference>
<evidence type="ECO:0000313" key="2">
    <source>
        <dbReference type="Proteomes" id="UP001500503"/>
    </source>
</evidence>
<gene>
    <name evidence="1" type="ORF">GCM10023191_020660</name>
</gene>